<feature type="non-terminal residue" evidence="5">
    <location>
        <position position="291"/>
    </location>
</feature>
<dbReference type="PANTHER" id="PTHR33307:SF6">
    <property type="entry name" value="ALPHA-RHAMNOSIDASE (EUROFUNG)-RELATED"/>
    <property type="match status" value="1"/>
</dbReference>
<comment type="caution">
    <text evidence="5">The sequence shown here is derived from an EMBL/GenBank/DDBJ whole genome shotgun (WGS) entry which is preliminary data.</text>
</comment>
<dbReference type="InterPro" id="IPR008902">
    <property type="entry name" value="Rhamnosid_concanavalin"/>
</dbReference>
<dbReference type="Gene3D" id="1.50.10.10">
    <property type="match status" value="1"/>
</dbReference>
<dbReference type="GO" id="GO:0005975">
    <property type="term" value="P:carbohydrate metabolic process"/>
    <property type="evidence" value="ECO:0007669"/>
    <property type="project" value="InterPro"/>
</dbReference>
<evidence type="ECO:0000259" key="3">
    <source>
        <dbReference type="Pfam" id="PF05592"/>
    </source>
</evidence>
<protein>
    <recommendedName>
        <fullName evidence="2">alpha-L-rhamnosidase</fullName>
        <ecNumber evidence="2">3.2.1.40</ecNumber>
    </recommendedName>
</protein>
<evidence type="ECO:0000256" key="2">
    <source>
        <dbReference type="ARBA" id="ARBA00012652"/>
    </source>
</evidence>
<dbReference type="EC" id="3.2.1.40" evidence="2"/>
<dbReference type="InterPro" id="IPR016007">
    <property type="entry name" value="Alpha_rhamnosid"/>
</dbReference>
<dbReference type="Gene3D" id="2.60.120.260">
    <property type="entry name" value="Galactose-binding domain-like"/>
    <property type="match status" value="1"/>
</dbReference>
<dbReference type="SUPFAM" id="SSF48208">
    <property type="entry name" value="Six-hairpin glycosidases"/>
    <property type="match status" value="1"/>
</dbReference>
<feature type="non-terminal residue" evidence="5">
    <location>
        <position position="1"/>
    </location>
</feature>
<dbReference type="InterPro" id="IPR012341">
    <property type="entry name" value="6hp_glycosidase-like_sf"/>
</dbReference>
<dbReference type="Pfam" id="PF17389">
    <property type="entry name" value="Bac_rhamnosid6H"/>
    <property type="match status" value="1"/>
</dbReference>
<dbReference type="AlphaFoldDB" id="X1BEX7"/>
<sequence>DEWLHAQRVKDPSRVMKAQMLEPIKVVEIITPVDITNPKPAIYVYDMGQNIAGWCRLTVEGPRNTEVVLKFAEILYQDGTVNQENLRTAKATDTYILKGEAKEVYEPRFTYHGFRYVQVTGFPGRPTLKNLEGRVVRSAVEPVGKFTCSNDLLNKIHKNIVWTESNNLHSVPTDCPQRNERMGWLNDVTVRAEEAIYNFNMVRLYTKWLKDIRDAQDKKTGAIADTAPFRWGSRPGDPVDCYLFIVWHLYQYYEDRRILEEHYQGIKHWVDFLGTQAKDYIIPYTLYGDWC</sequence>
<feature type="domain" description="Alpha-L-rhamnosidase concanavalin-like" evidence="3">
    <location>
        <begin position="40"/>
        <end position="136"/>
    </location>
</feature>
<dbReference type="GO" id="GO:0030596">
    <property type="term" value="F:alpha-L-rhamnosidase activity"/>
    <property type="evidence" value="ECO:0007669"/>
    <property type="project" value="UniProtKB-EC"/>
</dbReference>
<evidence type="ECO:0000259" key="4">
    <source>
        <dbReference type="Pfam" id="PF17389"/>
    </source>
</evidence>
<dbReference type="PANTHER" id="PTHR33307">
    <property type="entry name" value="ALPHA-RHAMNOSIDASE (EUROFUNG)"/>
    <property type="match status" value="1"/>
</dbReference>
<gene>
    <name evidence="5" type="ORF">S01H4_38811</name>
</gene>
<organism evidence="5">
    <name type="scientific">marine sediment metagenome</name>
    <dbReference type="NCBI Taxonomy" id="412755"/>
    <lineage>
        <taxon>unclassified sequences</taxon>
        <taxon>metagenomes</taxon>
        <taxon>ecological metagenomes</taxon>
    </lineage>
</organism>
<dbReference type="EMBL" id="BART01020965">
    <property type="protein sequence ID" value="GAG94464.1"/>
    <property type="molecule type" value="Genomic_DNA"/>
</dbReference>
<name>X1BEX7_9ZZZZ</name>
<comment type="catalytic activity">
    <reaction evidence="1">
        <text>Hydrolysis of terminal non-reducing alpha-L-rhamnose residues in alpha-L-rhamnosides.</text>
        <dbReference type="EC" id="3.2.1.40"/>
    </reaction>
</comment>
<feature type="domain" description="Alpha-L-rhamnosidase six-hairpin glycosidase" evidence="4">
    <location>
        <begin position="143"/>
        <end position="291"/>
    </location>
</feature>
<evidence type="ECO:0000313" key="5">
    <source>
        <dbReference type="EMBL" id="GAG94464.1"/>
    </source>
</evidence>
<proteinExistence type="predicted"/>
<accession>X1BEX7</accession>
<reference evidence="5" key="1">
    <citation type="journal article" date="2014" name="Front. Microbiol.">
        <title>High frequency of phylogenetically diverse reductive dehalogenase-homologous genes in deep subseafloor sedimentary metagenomes.</title>
        <authorList>
            <person name="Kawai M."/>
            <person name="Futagami T."/>
            <person name="Toyoda A."/>
            <person name="Takaki Y."/>
            <person name="Nishi S."/>
            <person name="Hori S."/>
            <person name="Arai W."/>
            <person name="Tsubouchi T."/>
            <person name="Morono Y."/>
            <person name="Uchiyama I."/>
            <person name="Ito T."/>
            <person name="Fujiyama A."/>
            <person name="Inagaki F."/>
            <person name="Takami H."/>
        </authorList>
    </citation>
    <scope>NUCLEOTIDE SEQUENCE</scope>
    <source>
        <strain evidence="5">Expedition CK06-06</strain>
    </source>
</reference>
<evidence type="ECO:0000256" key="1">
    <source>
        <dbReference type="ARBA" id="ARBA00001445"/>
    </source>
</evidence>
<dbReference type="InterPro" id="IPR008928">
    <property type="entry name" value="6-hairpin_glycosidase_sf"/>
</dbReference>
<dbReference type="Pfam" id="PF05592">
    <property type="entry name" value="Bac_rhamnosid"/>
    <property type="match status" value="1"/>
</dbReference>
<dbReference type="InterPro" id="IPR035396">
    <property type="entry name" value="Bac_rhamnosid6H"/>
</dbReference>